<feature type="region of interest" description="Disordered" evidence="1">
    <location>
        <begin position="216"/>
        <end position="246"/>
    </location>
</feature>
<feature type="domain" description="Band 7" evidence="2">
    <location>
        <begin position="57"/>
        <end position="135"/>
    </location>
</feature>
<feature type="compositionally biased region" description="Basic and acidic residues" evidence="1">
    <location>
        <begin position="216"/>
        <end position="231"/>
    </location>
</feature>
<dbReference type="InterPro" id="IPR036013">
    <property type="entry name" value="Band_7/SPFH_dom_sf"/>
</dbReference>
<dbReference type="Pfam" id="PF01145">
    <property type="entry name" value="Band_7"/>
    <property type="match status" value="1"/>
</dbReference>
<sequence length="495" mass="55398">MRRDRIQSVHSRCVQQDVSRISDAVSKFSEKGERGEIPLVLIPAHRSPFSGTGWWLTIPTGCYCLMQRFGKDVGLAPPGGSLKPPFYRIAYIVTQQSCTYNAPVLECPTSDNVRVSVDMVITFMIRDPSKFVYKLGGPPLPSLCLSPSPSLHLSPPRVLKPVGLVKPYHSLPPRRNSQGRSATFQPRTRILLLILHPCLLLLSSPSLRCCALRPAADRGRGRGHPSPREEAVPPDGQDAPREPRRQHARLSERKFAESGVVFSNCTVTAVVLPEELEQSLETTTAMRKAMEKTTREHEFEMGEIQRKSQLELEGLKRNHEQAIVREHGNKKMAELNRDNGLVKAAELLSTARIEAEQQAQVLKMETTAKRDRTRVDMERARVEQISKAEADAETRRVQADISYEKALMNAEVEKQRFVGEAEAIKLDSQAEAKASQYLTHKRKHELEMREKDVIMRLAQKANYNLVGAPGDRLVDGMMEGTLAEGGAAAQSGWFR</sequence>
<accession>A0ABN9TWQ7</accession>
<keyword evidence="4" id="KW-1185">Reference proteome</keyword>
<comment type="caution">
    <text evidence="3">The sequence shown here is derived from an EMBL/GenBank/DDBJ whole genome shotgun (WGS) entry which is preliminary data.</text>
</comment>
<evidence type="ECO:0000256" key="1">
    <source>
        <dbReference type="SAM" id="MobiDB-lite"/>
    </source>
</evidence>
<dbReference type="Proteomes" id="UP001189429">
    <property type="component" value="Unassembled WGS sequence"/>
</dbReference>
<evidence type="ECO:0000313" key="3">
    <source>
        <dbReference type="EMBL" id="CAK0850724.1"/>
    </source>
</evidence>
<proteinExistence type="predicted"/>
<evidence type="ECO:0000313" key="4">
    <source>
        <dbReference type="Proteomes" id="UP001189429"/>
    </source>
</evidence>
<dbReference type="Gene3D" id="3.30.479.30">
    <property type="entry name" value="Band 7 domain"/>
    <property type="match status" value="1"/>
</dbReference>
<dbReference type="EMBL" id="CAUYUJ010015171">
    <property type="protein sequence ID" value="CAK0850724.1"/>
    <property type="molecule type" value="Genomic_DNA"/>
</dbReference>
<reference evidence="3" key="1">
    <citation type="submission" date="2023-10" db="EMBL/GenBank/DDBJ databases">
        <authorList>
            <person name="Chen Y."/>
            <person name="Shah S."/>
            <person name="Dougan E. K."/>
            <person name="Thang M."/>
            <person name="Chan C."/>
        </authorList>
    </citation>
    <scope>NUCLEOTIDE SEQUENCE [LARGE SCALE GENOMIC DNA]</scope>
</reference>
<organism evidence="3 4">
    <name type="scientific">Prorocentrum cordatum</name>
    <dbReference type="NCBI Taxonomy" id="2364126"/>
    <lineage>
        <taxon>Eukaryota</taxon>
        <taxon>Sar</taxon>
        <taxon>Alveolata</taxon>
        <taxon>Dinophyceae</taxon>
        <taxon>Prorocentrales</taxon>
        <taxon>Prorocentraceae</taxon>
        <taxon>Prorocentrum</taxon>
    </lineage>
</organism>
<protein>
    <recommendedName>
        <fullName evidence="2">Band 7 domain-containing protein</fullName>
    </recommendedName>
</protein>
<gene>
    <name evidence="3" type="ORF">PCOR1329_LOCUS43042</name>
</gene>
<dbReference type="InterPro" id="IPR001107">
    <property type="entry name" value="Band_7"/>
</dbReference>
<name>A0ABN9TWQ7_9DINO</name>
<dbReference type="SUPFAM" id="SSF117892">
    <property type="entry name" value="Band 7/SPFH domain"/>
    <property type="match status" value="1"/>
</dbReference>
<evidence type="ECO:0000259" key="2">
    <source>
        <dbReference type="Pfam" id="PF01145"/>
    </source>
</evidence>